<feature type="non-terminal residue" evidence="1">
    <location>
        <position position="71"/>
    </location>
</feature>
<sequence>MSEDQIAFEIDFSCIGAPIKISFDPDAKEHKLVISLPDDFYDDKMEVVISVVDYDDHREIEVDSCGDNFAY</sequence>
<dbReference type="AlphaFoldDB" id="A0A0G0MAM4"/>
<dbReference type="STRING" id="1618574.UT24_C0015G0051"/>
<dbReference type="Proteomes" id="UP000033881">
    <property type="component" value="Unassembled WGS sequence"/>
</dbReference>
<proteinExistence type="predicted"/>
<organism evidence="1 2">
    <name type="scientific">Candidatus Woesebacteria bacterium GW2011_GWB1_39_12</name>
    <dbReference type="NCBI Taxonomy" id="1618574"/>
    <lineage>
        <taxon>Bacteria</taxon>
        <taxon>Candidatus Woeseibacteriota</taxon>
    </lineage>
</organism>
<evidence type="ECO:0000313" key="1">
    <source>
        <dbReference type="EMBL" id="KKR00243.1"/>
    </source>
</evidence>
<reference evidence="1 2" key="1">
    <citation type="journal article" date="2015" name="Nature">
        <title>rRNA introns, odd ribosomes, and small enigmatic genomes across a large radiation of phyla.</title>
        <authorList>
            <person name="Brown C.T."/>
            <person name="Hug L.A."/>
            <person name="Thomas B.C."/>
            <person name="Sharon I."/>
            <person name="Castelle C.J."/>
            <person name="Singh A."/>
            <person name="Wilkins M.J."/>
            <person name="Williams K.H."/>
            <person name="Banfield J.F."/>
        </authorList>
    </citation>
    <scope>NUCLEOTIDE SEQUENCE [LARGE SCALE GENOMIC DNA]</scope>
</reference>
<name>A0A0G0MAM4_9BACT</name>
<dbReference type="EMBL" id="LBWB01000015">
    <property type="protein sequence ID" value="KKR00243.1"/>
    <property type="molecule type" value="Genomic_DNA"/>
</dbReference>
<comment type="caution">
    <text evidence="1">The sequence shown here is derived from an EMBL/GenBank/DDBJ whole genome shotgun (WGS) entry which is preliminary data.</text>
</comment>
<evidence type="ECO:0000313" key="2">
    <source>
        <dbReference type="Proteomes" id="UP000033881"/>
    </source>
</evidence>
<protein>
    <submittedName>
        <fullName evidence="1">Uncharacterized protein</fullName>
    </submittedName>
</protein>
<accession>A0A0G0MAM4</accession>
<gene>
    <name evidence="1" type="ORF">UT24_C0015G0051</name>
</gene>